<keyword evidence="7" id="KW-1185">Reference proteome</keyword>
<keyword evidence="2 4" id="KW-0238">DNA-binding</keyword>
<protein>
    <submittedName>
        <fullName evidence="6">TetR/AcrR family transcriptional regulator</fullName>
    </submittedName>
</protein>
<dbReference type="PANTHER" id="PTHR30055:SF234">
    <property type="entry name" value="HTH-TYPE TRANSCRIPTIONAL REGULATOR BETI"/>
    <property type="match status" value="1"/>
</dbReference>
<dbReference type="Pfam" id="PF00440">
    <property type="entry name" value="TetR_N"/>
    <property type="match status" value="1"/>
</dbReference>
<dbReference type="AlphaFoldDB" id="A0A7V7TW35"/>
<evidence type="ECO:0000256" key="3">
    <source>
        <dbReference type="ARBA" id="ARBA00023163"/>
    </source>
</evidence>
<dbReference type="Gene3D" id="1.10.357.10">
    <property type="entry name" value="Tetracycline Repressor, domain 2"/>
    <property type="match status" value="1"/>
</dbReference>
<reference evidence="6 7" key="1">
    <citation type="submission" date="2019-09" db="EMBL/GenBank/DDBJ databases">
        <title>YIM 132180 draft genome.</title>
        <authorList>
            <person name="Zhang K."/>
        </authorList>
    </citation>
    <scope>NUCLEOTIDE SEQUENCE [LARGE SCALE GENOMIC DNA]</scope>
    <source>
        <strain evidence="6 7">YIM 132180</strain>
    </source>
</reference>
<dbReference type="InterPro" id="IPR009057">
    <property type="entry name" value="Homeodomain-like_sf"/>
</dbReference>
<name>A0A7V7TW35_9HYPH</name>
<evidence type="ECO:0000256" key="1">
    <source>
        <dbReference type="ARBA" id="ARBA00023015"/>
    </source>
</evidence>
<evidence type="ECO:0000259" key="5">
    <source>
        <dbReference type="PROSITE" id="PS50977"/>
    </source>
</evidence>
<dbReference type="PANTHER" id="PTHR30055">
    <property type="entry name" value="HTH-TYPE TRANSCRIPTIONAL REGULATOR RUTR"/>
    <property type="match status" value="1"/>
</dbReference>
<evidence type="ECO:0000256" key="2">
    <source>
        <dbReference type="ARBA" id="ARBA00023125"/>
    </source>
</evidence>
<dbReference type="PRINTS" id="PR00455">
    <property type="entry name" value="HTHTETR"/>
</dbReference>
<proteinExistence type="predicted"/>
<dbReference type="InterPro" id="IPR001647">
    <property type="entry name" value="HTH_TetR"/>
</dbReference>
<keyword evidence="3" id="KW-0804">Transcription</keyword>
<feature type="domain" description="HTH tetR-type" evidence="5">
    <location>
        <begin position="38"/>
        <end position="98"/>
    </location>
</feature>
<keyword evidence="1" id="KW-0805">Transcription regulation</keyword>
<dbReference type="Proteomes" id="UP000432089">
    <property type="component" value="Unassembled WGS sequence"/>
</dbReference>
<gene>
    <name evidence="6" type="ORF">F6X38_12010</name>
</gene>
<evidence type="ECO:0000313" key="7">
    <source>
        <dbReference type="Proteomes" id="UP000432089"/>
    </source>
</evidence>
<comment type="caution">
    <text evidence="6">The sequence shown here is derived from an EMBL/GenBank/DDBJ whole genome shotgun (WGS) entry which is preliminary data.</text>
</comment>
<dbReference type="EMBL" id="VZDO01000009">
    <property type="protein sequence ID" value="KAB0679543.1"/>
    <property type="molecule type" value="Genomic_DNA"/>
</dbReference>
<evidence type="ECO:0000256" key="4">
    <source>
        <dbReference type="PROSITE-ProRule" id="PRU00335"/>
    </source>
</evidence>
<evidence type="ECO:0000313" key="6">
    <source>
        <dbReference type="EMBL" id="KAB0679543.1"/>
    </source>
</evidence>
<organism evidence="6 7">
    <name type="scientific">Plantimonas leprariae</name>
    <dbReference type="NCBI Taxonomy" id="2615207"/>
    <lineage>
        <taxon>Bacteria</taxon>
        <taxon>Pseudomonadati</taxon>
        <taxon>Pseudomonadota</taxon>
        <taxon>Alphaproteobacteria</taxon>
        <taxon>Hyphomicrobiales</taxon>
        <taxon>Aurantimonadaceae</taxon>
        <taxon>Plantimonas</taxon>
    </lineage>
</organism>
<feature type="DNA-binding region" description="H-T-H motif" evidence="4">
    <location>
        <begin position="61"/>
        <end position="80"/>
    </location>
</feature>
<dbReference type="GO" id="GO:0000976">
    <property type="term" value="F:transcription cis-regulatory region binding"/>
    <property type="evidence" value="ECO:0007669"/>
    <property type="project" value="TreeGrafter"/>
</dbReference>
<dbReference type="SUPFAM" id="SSF46689">
    <property type="entry name" value="Homeodomain-like"/>
    <property type="match status" value="1"/>
</dbReference>
<dbReference type="InterPro" id="IPR036271">
    <property type="entry name" value="Tet_transcr_reg_TetR-rel_C_sf"/>
</dbReference>
<dbReference type="SUPFAM" id="SSF48498">
    <property type="entry name" value="Tetracyclin repressor-like, C-terminal domain"/>
    <property type="match status" value="1"/>
</dbReference>
<dbReference type="PROSITE" id="PS50977">
    <property type="entry name" value="HTH_TETR_2"/>
    <property type="match status" value="1"/>
</dbReference>
<dbReference type="GO" id="GO:0003700">
    <property type="term" value="F:DNA-binding transcription factor activity"/>
    <property type="evidence" value="ECO:0007669"/>
    <property type="project" value="TreeGrafter"/>
</dbReference>
<accession>A0A7V7TW35</accession>
<sequence length="240" mass="27253">MSHHHETTGPCANERSFTTLRSLQPAASMTQIDRHDLAARSEEILERVTVVFARKGFDGASMQDLAAGAGMSVGNFYRYFPSKLALVEALVERCMRDVQRDLAKVRDEPDFFVAFRRLIEINRESLVPEEAAIWVHVDAGAIRHPEIRALREAMECGIRKEMFALLTREVEAGDPATVERLEEIADFLVVLVSGLFRRFAFGDREAERERFDRLTTLVIDTARDRLDAVRVRHPLLDAAE</sequence>
<dbReference type="InterPro" id="IPR050109">
    <property type="entry name" value="HTH-type_TetR-like_transc_reg"/>
</dbReference>